<protein>
    <submittedName>
        <fullName evidence="1">Uncharacterized protein</fullName>
    </submittedName>
</protein>
<organism evidence="1 2">
    <name type="scientific">Nonomuraea pusilla</name>
    <dbReference type="NCBI Taxonomy" id="46177"/>
    <lineage>
        <taxon>Bacteria</taxon>
        <taxon>Bacillati</taxon>
        <taxon>Actinomycetota</taxon>
        <taxon>Actinomycetes</taxon>
        <taxon>Streptosporangiales</taxon>
        <taxon>Streptosporangiaceae</taxon>
        <taxon>Nonomuraea</taxon>
    </lineage>
</organism>
<gene>
    <name evidence="1" type="ORF">SAMN05660976_00438</name>
</gene>
<dbReference type="RefSeq" id="WP_091098081.1">
    <property type="nucleotide sequence ID" value="NZ_FOBF01000001.1"/>
</dbReference>
<accession>A0A1H7GQV1</accession>
<dbReference type="EMBL" id="FOBF01000001">
    <property type="protein sequence ID" value="SEK39382.1"/>
    <property type="molecule type" value="Genomic_DNA"/>
</dbReference>
<reference evidence="1 2" key="1">
    <citation type="submission" date="2016-10" db="EMBL/GenBank/DDBJ databases">
        <authorList>
            <person name="de Groot N.N."/>
        </authorList>
    </citation>
    <scope>NUCLEOTIDE SEQUENCE [LARGE SCALE GENOMIC DNA]</scope>
    <source>
        <strain evidence="1 2">DSM 43357</strain>
    </source>
</reference>
<name>A0A1H7GQV1_9ACTN</name>
<dbReference type="AlphaFoldDB" id="A0A1H7GQV1"/>
<dbReference type="Proteomes" id="UP000198953">
    <property type="component" value="Unassembled WGS sequence"/>
</dbReference>
<evidence type="ECO:0000313" key="2">
    <source>
        <dbReference type="Proteomes" id="UP000198953"/>
    </source>
</evidence>
<sequence>MGGRRPAAGDGPDLAFVCAHAERAAAELTRRDVARALLAVSSGVALVALPALRRAMAEAGNPLSPAFWESARATLASIEAGTATFGDVRRWLEATGTEPVLLTRGSFLWADEDRRGPVAQEMFSRLVAYLEERVVSGEIDPEALLRGDPGALAAYEELQARWLGTPLPDGRVPGRVVTDEEDEELSADLDEEEAFALSELRRVLGGLPEPPARPADLARAAARLRELLRVPGYPGNVLRACAGFDEEPPPAGDADLWLSVLAGIAGPVSDLPEADDTLEEFTDLDRGLSEEDTTLAGLCAIQHADWLAAVTALVRFGPGVLATPERIARLVAESEDVGGDVGRGLDEIEIEIGDLGVGWDDDLDDTDDDLHATEVLFGPVVALWGLLGVVDDDEVLTPLGWWGLPKALERAWSPPG</sequence>
<dbReference type="STRING" id="46177.SAMN05660976_00438"/>
<dbReference type="OrthoDB" id="3509248at2"/>
<keyword evidence="2" id="KW-1185">Reference proteome</keyword>
<evidence type="ECO:0000313" key="1">
    <source>
        <dbReference type="EMBL" id="SEK39382.1"/>
    </source>
</evidence>
<proteinExistence type="predicted"/>